<dbReference type="Proteomes" id="UP000324758">
    <property type="component" value="Unassembled WGS sequence"/>
</dbReference>
<dbReference type="Pfam" id="PF00561">
    <property type="entry name" value="Abhydrolase_1"/>
    <property type="match status" value="1"/>
</dbReference>
<dbReference type="AlphaFoldDB" id="A0A5D3KXS9"/>
<organism evidence="2 3">
    <name type="scientific">Bradyrhizobium rifense</name>
    <dbReference type="NCBI Taxonomy" id="515499"/>
    <lineage>
        <taxon>Bacteria</taxon>
        <taxon>Pseudomonadati</taxon>
        <taxon>Pseudomonadota</taxon>
        <taxon>Alphaproteobacteria</taxon>
        <taxon>Hyphomicrobiales</taxon>
        <taxon>Nitrobacteraceae</taxon>
        <taxon>Bradyrhizobium</taxon>
    </lineage>
</organism>
<dbReference type="EMBL" id="VSSS01000013">
    <property type="protein sequence ID" value="TYL98239.1"/>
    <property type="molecule type" value="Genomic_DNA"/>
</dbReference>
<dbReference type="InterPro" id="IPR000073">
    <property type="entry name" value="AB_hydrolase_1"/>
</dbReference>
<evidence type="ECO:0000313" key="3">
    <source>
        <dbReference type="Proteomes" id="UP000324758"/>
    </source>
</evidence>
<dbReference type="PANTHER" id="PTHR43798:SF33">
    <property type="entry name" value="HYDROLASE, PUTATIVE (AFU_ORTHOLOGUE AFUA_2G14860)-RELATED"/>
    <property type="match status" value="1"/>
</dbReference>
<dbReference type="GO" id="GO:0016787">
    <property type="term" value="F:hydrolase activity"/>
    <property type="evidence" value="ECO:0007669"/>
    <property type="project" value="UniProtKB-KW"/>
</dbReference>
<proteinExistence type="predicted"/>
<gene>
    <name evidence="2" type="ORF">FXB40_07155</name>
</gene>
<dbReference type="RefSeq" id="WP_148771491.1">
    <property type="nucleotide sequence ID" value="NZ_VSSS01000013.1"/>
</dbReference>
<name>A0A5D3KXS9_9BRAD</name>
<protein>
    <submittedName>
        <fullName evidence="2">Alpha/beta hydrolase</fullName>
    </submittedName>
</protein>
<dbReference type="Gene3D" id="3.40.50.1820">
    <property type="entry name" value="alpha/beta hydrolase"/>
    <property type="match status" value="1"/>
</dbReference>
<sequence length="321" mass="35637">MQQPQTDIIREEFMIPSDTDGIELFVRNKRLASLATFTPERTLLFVAGSTYPASTSFDLPLDGVSWMDHLARRGFDVYLVDIRGYGRSTKPAEMAGPPLDHAPVVRTPVAVADVGAAVSFIRKRRGLDRINLMGWSWGTTIMARYTSDHPDHVAKLILIAPQWLRTTPSAADAGGTLGAYRIVDRTAARARWLNGVPEDKRTAILPDAWFETWAEATFAQSELRPDRLRAPNGTVQDSRDYWASGKPIYDPAEITVPVLIVHGDLDRDCPIDMAQAVFARLSSAPTRSWIEIRDATHSLFLETGRWQAFDAVDGFLAAGSR</sequence>
<comment type="caution">
    <text evidence="2">The sequence shown here is derived from an EMBL/GenBank/DDBJ whole genome shotgun (WGS) entry which is preliminary data.</text>
</comment>
<keyword evidence="3" id="KW-1185">Reference proteome</keyword>
<dbReference type="SUPFAM" id="SSF53474">
    <property type="entry name" value="alpha/beta-Hydrolases"/>
    <property type="match status" value="1"/>
</dbReference>
<dbReference type="InterPro" id="IPR050266">
    <property type="entry name" value="AB_hydrolase_sf"/>
</dbReference>
<dbReference type="PANTHER" id="PTHR43798">
    <property type="entry name" value="MONOACYLGLYCEROL LIPASE"/>
    <property type="match status" value="1"/>
</dbReference>
<keyword evidence="2" id="KW-0378">Hydrolase</keyword>
<dbReference type="GO" id="GO:0016020">
    <property type="term" value="C:membrane"/>
    <property type="evidence" value="ECO:0007669"/>
    <property type="project" value="TreeGrafter"/>
</dbReference>
<accession>A0A5D3KXS9</accession>
<evidence type="ECO:0000259" key="1">
    <source>
        <dbReference type="Pfam" id="PF00561"/>
    </source>
</evidence>
<dbReference type="OrthoDB" id="5492442at2"/>
<feature type="domain" description="AB hydrolase-1" evidence="1">
    <location>
        <begin position="66"/>
        <end position="302"/>
    </location>
</feature>
<dbReference type="InterPro" id="IPR029058">
    <property type="entry name" value="AB_hydrolase_fold"/>
</dbReference>
<evidence type="ECO:0000313" key="2">
    <source>
        <dbReference type="EMBL" id="TYL98239.1"/>
    </source>
</evidence>
<reference evidence="2 3" key="1">
    <citation type="submission" date="2019-08" db="EMBL/GenBank/DDBJ databases">
        <title>Bradyrhizobium hipponensis sp. nov., a rhizobium isolated from a Lupinus angustifolius root nodule in Tunisia.</title>
        <authorList>
            <person name="Off K."/>
            <person name="Rejili M."/>
            <person name="Mars M."/>
            <person name="Brachmann A."/>
            <person name="Marin M."/>
        </authorList>
    </citation>
    <scope>NUCLEOTIDE SEQUENCE [LARGE SCALE GENOMIC DNA]</scope>
    <source>
        <strain evidence="2 3">CTAW71</strain>
    </source>
</reference>